<dbReference type="PANTHER" id="PTHR36019">
    <property type="entry name" value="PLANT/PROTEIN"/>
    <property type="match status" value="1"/>
</dbReference>
<keyword evidence="2" id="KW-1185">Reference proteome</keyword>
<evidence type="ECO:0000313" key="1">
    <source>
        <dbReference type="EMBL" id="KAJ7943821.1"/>
    </source>
</evidence>
<protein>
    <submittedName>
        <fullName evidence="1">Plant/MZA15-19 protein</fullName>
    </submittedName>
</protein>
<dbReference type="PANTHER" id="PTHR36019:SF3">
    <property type="entry name" value="PLANT_PROTEIN"/>
    <property type="match status" value="1"/>
</dbReference>
<organism evidence="1 2">
    <name type="scientific">Quillaja saponaria</name>
    <name type="common">Soap bark tree</name>
    <dbReference type="NCBI Taxonomy" id="32244"/>
    <lineage>
        <taxon>Eukaryota</taxon>
        <taxon>Viridiplantae</taxon>
        <taxon>Streptophyta</taxon>
        <taxon>Embryophyta</taxon>
        <taxon>Tracheophyta</taxon>
        <taxon>Spermatophyta</taxon>
        <taxon>Magnoliopsida</taxon>
        <taxon>eudicotyledons</taxon>
        <taxon>Gunneridae</taxon>
        <taxon>Pentapetalae</taxon>
        <taxon>rosids</taxon>
        <taxon>fabids</taxon>
        <taxon>Fabales</taxon>
        <taxon>Quillajaceae</taxon>
        <taxon>Quillaja</taxon>
    </lineage>
</organism>
<dbReference type="AlphaFoldDB" id="A0AAD7KQL3"/>
<dbReference type="KEGG" id="qsa:O6P43_033318"/>
<comment type="caution">
    <text evidence="1">The sequence shown here is derived from an EMBL/GenBank/DDBJ whole genome shotgun (WGS) entry which is preliminary data.</text>
</comment>
<accession>A0AAD7KQL3</accession>
<reference evidence="1" key="1">
    <citation type="journal article" date="2023" name="Science">
        <title>Elucidation of the pathway for biosynthesis of saponin adjuvants from the soapbark tree.</title>
        <authorList>
            <person name="Reed J."/>
            <person name="Orme A."/>
            <person name="El-Demerdash A."/>
            <person name="Owen C."/>
            <person name="Martin L.B.B."/>
            <person name="Misra R.C."/>
            <person name="Kikuchi S."/>
            <person name="Rejzek M."/>
            <person name="Martin A.C."/>
            <person name="Harkess A."/>
            <person name="Leebens-Mack J."/>
            <person name="Louveau T."/>
            <person name="Stephenson M.J."/>
            <person name="Osbourn A."/>
        </authorList>
    </citation>
    <scope>NUCLEOTIDE SEQUENCE</scope>
    <source>
        <strain evidence="1">S10</strain>
    </source>
</reference>
<proteinExistence type="predicted"/>
<evidence type="ECO:0000313" key="2">
    <source>
        <dbReference type="Proteomes" id="UP001163823"/>
    </source>
</evidence>
<gene>
    <name evidence="1" type="ORF">O6P43_033318</name>
</gene>
<name>A0AAD7KQL3_QUISA</name>
<dbReference type="Proteomes" id="UP001163823">
    <property type="component" value="Chromosome 14"/>
</dbReference>
<sequence length="111" mass="12898">MTLSCFTCKTLQRTDSERGRDYGKENSLRKSCLQIERSWSGNITPPYEQTKSGAIAVAKKKINKCGHRRIHSTGTVSFERNTEPRLGRSCGMRRDWSFEDLRKKGKNKKWR</sequence>
<dbReference type="EMBL" id="JARAOO010000014">
    <property type="protein sequence ID" value="KAJ7943821.1"/>
    <property type="molecule type" value="Genomic_DNA"/>
</dbReference>